<sequence length="71" mass="7899">ERQTIVSGDPSDVLSQAKDYVECGLVGSAAFKRRLLRKCGWRVVTVSFDESEEYIADALKNMIEKDSTTGQ</sequence>
<name>A0A813IMZ9_POLGL</name>
<comment type="caution">
    <text evidence="1">The sequence shown here is derived from an EMBL/GenBank/DDBJ whole genome shotgun (WGS) entry which is preliminary data.</text>
</comment>
<feature type="non-terminal residue" evidence="1">
    <location>
        <position position="1"/>
    </location>
</feature>
<dbReference type="Proteomes" id="UP000626109">
    <property type="component" value="Unassembled WGS sequence"/>
</dbReference>
<protein>
    <submittedName>
        <fullName evidence="1">Uncharacterized protein</fullName>
    </submittedName>
</protein>
<evidence type="ECO:0000313" key="2">
    <source>
        <dbReference type="Proteomes" id="UP000626109"/>
    </source>
</evidence>
<proteinExistence type="predicted"/>
<dbReference type="EMBL" id="CAJNNW010012337">
    <property type="protein sequence ID" value="CAE8654172.1"/>
    <property type="molecule type" value="Genomic_DNA"/>
</dbReference>
<gene>
    <name evidence="1" type="ORF">PGLA2088_LOCUS10858</name>
</gene>
<dbReference type="AlphaFoldDB" id="A0A813IMZ9"/>
<reference evidence="1" key="1">
    <citation type="submission" date="2021-02" db="EMBL/GenBank/DDBJ databases">
        <authorList>
            <person name="Dougan E. K."/>
            <person name="Rhodes N."/>
            <person name="Thang M."/>
            <person name="Chan C."/>
        </authorList>
    </citation>
    <scope>NUCLEOTIDE SEQUENCE</scope>
</reference>
<organism evidence="1 2">
    <name type="scientific">Polarella glacialis</name>
    <name type="common">Dinoflagellate</name>
    <dbReference type="NCBI Taxonomy" id="89957"/>
    <lineage>
        <taxon>Eukaryota</taxon>
        <taxon>Sar</taxon>
        <taxon>Alveolata</taxon>
        <taxon>Dinophyceae</taxon>
        <taxon>Suessiales</taxon>
        <taxon>Suessiaceae</taxon>
        <taxon>Polarella</taxon>
    </lineage>
</organism>
<accession>A0A813IMZ9</accession>
<evidence type="ECO:0000313" key="1">
    <source>
        <dbReference type="EMBL" id="CAE8654172.1"/>
    </source>
</evidence>
<feature type="non-terminal residue" evidence="1">
    <location>
        <position position="71"/>
    </location>
</feature>